<evidence type="ECO:0000313" key="15">
    <source>
        <dbReference type="Proteomes" id="UP001431209"/>
    </source>
</evidence>
<dbReference type="InterPro" id="IPR049730">
    <property type="entry name" value="SNF2/RAD54-like_C"/>
</dbReference>
<feature type="domain" description="Helicase C-terminal" evidence="12">
    <location>
        <begin position="491"/>
        <end position="649"/>
    </location>
</feature>
<accession>A0AAW2Z8E3</accession>
<dbReference type="CDD" id="cd00167">
    <property type="entry name" value="SANT"/>
    <property type="match status" value="1"/>
</dbReference>
<evidence type="ECO:0000256" key="1">
    <source>
        <dbReference type="ARBA" id="ARBA00004123"/>
    </source>
</evidence>
<keyword evidence="9" id="KW-0539">Nucleus</keyword>
<dbReference type="SUPFAM" id="SSF52540">
    <property type="entry name" value="P-loop containing nucleoside triphosphate hydrolases"/>
    <property type="match status" value="2"/>
</dbReference>
<dbReference type="InterPro" id="IPR009057">
    <property type="entry name" value="Homeodomain-like_sf"/>
</dbReference>
<keyword evidence="15" id="KW-1185">Reference proteome</keyword>
<dbReference type="GO" id="GO:0003677">
    <property type="term" value="F:DNA binding"/>
    <property type="evidence" value="ECO:0007669"/>
    <property type="project" value="UniProtKB-KW"/>
</dbReference>
<dbReference type="AlphaFoldDB" id="A0AAW2Z8E3"/>
<dbReference type="InterPro" id="IPR001005">
    <property type="entry name" value="SANT/Myb"/>
</dbReference>
<evidence type="ECO:0000259" key="13">
    <source>
        <dbReference type="PROSITE" id="PS51293"/>
    </source>
</evidence>
<dbReference type="GO" id="GO:0005634">
    <property type="term" value="C:nucleus"/>
    <property type="evidence" value="ECO:0007669"/>
    <property type="project" value="UniProtKB-SubCell"/>
</dbReference>
<keyword evidence="6" id="KW-0067">ATP-binding</keyword>
<dbReference type="PANTHER" id="PTHR45623">
    <property type="entry name" value="CHROMODOMAIN-HELICASE-DNA-BINDING PROTEIN 3-RELATED-RELATED"/>
    <property type="match status" value="1"/>
</dbReference>
<evidence type="ECO:0000259" key="12">
    <source>
        <dbReference type="PROSITE" id="PS51194"/>
    </source>
</evidence>
<dbReference type="CDD" id="cd18793">
    <property type="entry name" value="SF2_C_SNF"/>
    <property type="match status" value="1"/>
</dbReference>
<reference evidence="14 15" key="1">
    <citation type="submission" date="2024-03" db="EMBL/GenBank/DDBJ databases">
        <title>The Acrasis kona genome and developmental transcriptomes reveal deep origins of eukaryotic multicellular pathways.</title>
        <authorList>
            <person name="Sheikh S."/>
            <person name="Fu C.-J."/>
            <person name="Brown M.W."/>
            <person name="Baldauf S.L."/>
        </authorList>
    </citation>
    <scope>NUCLEOTIDE SEQUENCE [LARGE SCALE GENOMIC DNA]</scope>
    <source>
        <strain evidence="14 15">ATCC MYA-3509</strain>
    </source>
</reference>
<feature type="compositionally biased region" description="Acidic residues" evidence="10">
    <location>
        <begin position="18"/>
        <end position="27"/>
    </location>
</feature>
<keyword evidence="7" id="KW-0156">Chromatin regulator</keyword>
<dbReference type="PROSITE" id="PS51194">
    <property type="entry name" value="HELICASE_CTER"/>
    <property type="match status" value="1"/>
</dbReference>
<keyword evidence="3" id="KW-0547">Nucleotide-binding</keyword>
<dbReference type="InterPro" id="IPR000330">
    <property type="entry name" value="SNF2_N"/>
</dbReference>
<dbReference type="Pfam" id="PF00271">
    <property type="entry name" value="Helicase_C"/>
    <property type="match status" value="1"/>
</dbReference>
<dbReference type="EMBL" id="JAOPGA020001156">
    <property type="protein sequence ID" value="KAL0485675.1"/>
    <property type="molecule type" value="Genomic_DNA"/>
</dbReference>
<protein>
    <submittedName>
        <fullName evidence="14">Chromatin-remodeling complex ATPase</fullName>
    </submittedName>
</protein>
<dbReference type="SUPFAM" id="SSF46689">
    <property type="entry name" value="Homeodomain-like"/>
    <property type="match status" value="2"/>
</dbReference>
<evidence type="ECO:0000259" key="11">
    <source>
        <dbReference type="PROSITE" id="PS51192"/>
    </source>
</evidence>
<evidence type="ECO:0000256" key="2">
    <source>
        <dbReference type="ARBA" id="ARBA00009687"/>
    </source>
</evidence>
<dbReference type="InterPro" id="IPR001650">
    <property type="entry name" value="Helicase_C-like"/>
</dbReference>
<evidence type="ECO:0000256" key="9">
    <source>
        <dbReference type="ARBA" id="ARBA00023242"/>
    </source>
</evidence>
<comment type="caution">
    <text evidence="14">The sequence shown here is derived from an EMBL/GenBank/DDBJ whole genome shotgun (WGS) entry which is preliminary data.</text>
</comment>
<dbReference type="GO" id="GO:0042393">
    <property type="term" value="F:histone binding"/>
    <property type="evidence" value="ECO:0007669"/>
    <property type="project" value="TreeGrafter"/>
</dbReference>
<feature type="compositionally biased region" description="Basic and acidic residues" evidence="10">
    <location>
        <begin position="8"/>
        <end position="17"/>
    </location>
</feature>
<dbReference type="GO" id="GO:0016887">
    <property type="term" value="F:ATP hydrolysis activity"/>
    <property type="evidence" value="ECO:0007669"/>
    <property type="project" value="TreeGrafter"/>
</dbReference>
<dbReference type="GO" id="GO:0004386">
    <property type="term" value="F:helicase activity"/>
    <property type="evidence" value="ECO:0007669"/>
    <property type="project" value="UniProtKB-KW"/>
</dbReference>
<dbReference type="InterPro" id="IPR014001">
    <property type="entry name" value="Helicase_ATP-bd"/>
</dbReference>
<evidence type="ECO:0000256" key="7">
    <source>
        <dbReference type="ARBA" id="ARBA00022853"/>
    </source>
</evidence>
<evidence type="ECO:0000256" key="6">
    <source>
        <dbReference type="ARBA" id="ARBA00022840"/>
    </source>
</evidence>
<dbReference type="InterPro" id="IPR038718">
    <property type="entry name" value="SNF2-like_sf"/>
</dbReference>
<comment type="similarity">
    <text evidence="2">Belongs to the SNF2/RAD54 helicase family. ISWI subfamily.</text>
</comment>
<dbReference type="GO" id="GO:0000785">
    <property type="term" value="C:chromatin"/>
    <property type="evidence" value="ECO:0007669"/>
    <property type="project" value="TreeGrafter"/>
</dbReference>
<dbReference type="Pfam" id="PF00176">
    <property type="entry name" value="SNF2-rel_dom"/>
    <property type="match status" value="1"/>
</dbReference>
<dbReference type="FunFam" id="3.40.50.10810:FF:000005">
    <property type="entry name" value="Photoperiod-independent early flowering 1"/>
    <property type="match status" value="1"/>
</dbReference>
<organism evidence="14 15">
    <name type="scientific">Acrasis kona</name>
    <dbReference type="NCBI Taxonomy" id="1008807"/>
    <lineage>
        <taxon>Eukaryota</taxon>
        <taxon>Discoba</taxon>
        <taxon>Heterolobosea</taxon>
        <taxon>Tetramitia</taxon>
        <taxon>Eutetramitia</taxon>
        <taxon>Acrasidae</taxon>
        <taxon>Acrasis</taxon>
    </lineage>
</organism>
<dbReference type="InterPro" id="IPR027417">
    <property type="entry name" value="P-loop_NTPase"/>
</dbReference>
<dbReference type="GO" id="GO:0003682">
    <property type="term" value="F:chromatin binding"/>
    <property type="evidence" value="ECO:0007669"/>
    <property type="project" value="TreeGrafter"/>
</dbReference>
<dbReference type="Gene3D" id="3.40.50.300">
    <property type="entry name" value="P-loop containing nucleotide triphosphate hydrolases"/>
    <property type="match status" value="1"/>
</dbReference>
<evidence type="ECO:0000313" key="14">
    <source>
        <dbReference type="EMBL" id="KAL0485675.1"/>
    </source>
</evidence>
<dbReference type="PROSITE" id="PS51293">
    <property type="entry name" value="SANT"/>
    <property type="match status" value="1"/>
</dbReference>
<feature type="region of interest" description="Disordered" evidence="10">
    <location>
        <begin position="121"/>
        <end position="150"/>
    </location>
</feature>
<dbReference type="GO" id="GO:0005524">
    <property type="term" value="F:ATP binding"/>
    <property type="evidence" value="ECO:0007669"/>
    <property type="project" value="UniProtKB-KW"/>
</dbReference>
<feature type="region of interest" description="Disordered" evidence="10">
    <location>
        <begin position="1045"/>
        <end position="1065"/>
    </location>
</feature>
<feature type="domain" description="Helicase ATP-binding" evidence="11">
    <location>
        <begin position="200"/>
        <end position="364"/>
    </location>
</feature>
<feature type="region of interest" description="Disordered" evidence="10">
    <location>
        <begin position="813"/>
        <end position="837"/>
    </location>
</feature>
<dbReference type="PANTHER" id="PTHR45623:SF49">
    <property type="entry name" value="SWI_SNF-RELATED MATRIX-ASSOCIATED ACTIN-DEPENDENT REGULATOR OF CHROMATIN SUBFAMILY A MEMBER 5"/>
    <property type="match status" value="1"/>
</dbReference>
<dbReference type="Pfam" id="PF09111">
    <property type="entry name" value="SLIDE"/>
    <property type="match status" value="1"/>
</dbReference>
<comment type="subcellular location">
    <subcellularLocation>
        <location evidence="1">Nucleus</location>
    </subcellularLocation>
</comment>
<dbReference type="SMART" id="SM00717">
    <property type="entry name" value="SANT"/>
    <property type="match status" value="2"/>
</dbReference>
<evidence type="ECO:0000256" key="3">
    <source>
        <dbReference type="ARBA" id="ARBA00022741"/>
    </source>
</evidence>
<dbReference type="PROSITE" id="PS51192">
    <property type="entry name" value="HELICASE_ATP_BIND_1"/>
    <property type="match status" value="1"/>
</dbReference>
<evidence type="ECO:0000256" key="5">
    <source>
        <dbReference type="ARBA" id="ARBA00022806"/>
    </source>
</evidence>
<keyword evidence="4" id="KW-0378">Hydrolase</keyword>
<keyword evidence="5" id="KW-0347">Helicase</keyword>
<feature type="region of interest" description="Disordered" evidence="10">
    <location>
        <begin position="1"/>
        <end position="102"/>
    </location>
</feature>
<dbReference type="GO" id="GO:0140658">
    <property type="term" value="F:ATP-dependent chromatin remodeler activity"/>
    <property type="evidence" value="ECO:0007669"/>
    <property type="project" value="TreeGrafter"/>
</dbReference>
<dbReference type="Gene3D" id="1.10.10.60">
    <property type="entry name" value="Homeodomain-like"/>
    <property type="match status" value="2"/>
</dbReference>
<dbReference type="GO" id="GO:0034728">
    <property type="term" value="P:nucleosome organization"/>
    <property type="evidence" value="ECO:0007669"/>
    <property type="project" value="TreeGrafter"/>
</dbReference>
<evidence type="ECO:0000256" key="10">
    <source>
        <dbReference type="SAM" id="MobiDB-lite"/>
    </source>
</evidence>
<keyword evidence="8" id="KW-0238">DNA-binding</keyword>
<dbReference type="InterPro" id="IPR017884">
    <property type="entry name" value="SANT_dom"/>
</dbReference>
<feature type="domain" description="SANT" evidence="13">
    <location>
        <begin position="876"/>
        <end position="928"/>
    </location>
</feature>
<dbReference type="FunFam" id="3.40.50.300:FF:000082">
    <property type="entry name" value="ISWI chromatin remodeling complex ATPase ISW1"/>
    <property type="match status" value="1"/>
</dbReference>
<dbReference type="InterPro" id="IPR015195">
    <property type="entry name" value="SLIDE"/>
</dbReference>
<dbReference type="Proteomes" id="UP001431209">
    <property type="component" value="Unassembled WGS sequence"/>
</dbReference>
<gene>
    <name evidence="14" type="ORF">AKO1_003341</name>
</gene>
<dbReference type="SMART" id="SM00490">
    <property type="entry name" value="HELICc"/>
    <property type="match status" value="1"/>
</dbReference>
<name>A0AAW2Z8E3_9EUKA</name>
<feature type="compositionally biased region" description="Basic and acidic residues" evidence="10">
    <location>
        <begin position="59"/>
        <end position="88"/>
    </location>
</feature>
<dbReference type="Gene3D" id="3.40.50.10810">
    <property type="entry name" value="Tandem AAA-ATPase domain"/>
    <property type="match status" value="1"/>
</dbReference>
<feature type="compositionally biased region" description="Low complexity" evidence="10">
    <location>
        <begin position="820"/>
        <end position="837"/>
    </location>
</feature>
<proteinExistence type="inferred from homology"/>
<evidence type="ECO:0000256" key="4">
    <source>
        <dbReference type="ARBA" id="ARBA00022801"/>
    </source>
</evidence>
<evidence type="ECO:0000256" key="8">
    <source>
        <dbReference type="ARBA" id="ARBA00023125"/>
    </source>
</evidence>
<dbReference type="SMART" id="SM00487">
    <property type="entry name" value="DEXDc"/>
    <property type="match status" value="1"/>
</dbReference>
<sequence length="1065" mass="124354">MGRKRKQIQREDQSDEGHSDDENEQDDDGSKTNKDDMDYEDSGNDDDNKGKKNRGKNPNKNEKEHLDRITHMREEQRKLLRQLKDKQSETGVAEEDANEETKTMQTRFKYLLEQTEIFSHFMSGGPSGLRQPEKKKAPGGRTRKMTEKQEDAEILRETLEDEDKETAYNGHVSSRITSSPSFVKNTKLRDYQLEGLNWLIKQYDNAVNGILADEMGLGKTVQTIAFLGYLKFIRKVNGPHIVIVPKSVISNWINQTGTWCPDLTIFKFHGSKEEREEMKKEGLNEHFDILVTSYEIATKEKAALGKFNWKYIIIDEAHRIKNENSVLAQCVRTFNTQYRLLLTGTPLQNNLHELWALLNFLLPEVFDSAEDFDSWFNLKEGQAETEIIAQLHKVMKPFMLRRLKTDVECEIPPKKEIMVECGMSKMQKEWYRSILTKDMNALKGGEKMRLLNIVMQLRKGCNHPYLFDGAEPGPPYELGNHLIQNAGKMALLDRLLAKLQAQGSRVLIFSQMTRMLDILEDYCYLKQYSYCRIDGQTSGDAREAQMDEFNRPNSDKFIFLLSTRAGGLGINLATADTVVIYDSDWNPQADLQAQDRCHRIGQKKPVNVYRLITKDSIEEKIYQRAVKKLYLDAVVIQQGRLVEQEGKMSQSELLSMIRFGAEEIFNSTDSSISDEDLDAILTRGEAKVKEIDQQYKETCQNNLLNFSLHQDANLYEFEGLDYSQKPTTSIILDQEEETWTEESIKDLLDNDKNIEDIIVSDERKQFVCQGIRKIKLPDHVKRAKYCRRNDTFIQMLEEQANKELDKRRVDRRGNAIQDKQPSSNDSQSTLSTTNQNQQENKYSDFQFLNVDKLLELEANEANDEANQQQISQLLKEGFPDWTRKDLLCFIKGCEKYGRNDLQAISSEIETKSFQQVEQYSKTFWERYKEVSDWDKLIKRIEKGEAYLNKMSNNNYMLRYKTQKFKRPWSELKFSYGQNKGKQYTEQEDRFIVCMTTKLGYGNWEEVRNEIKNSFEFRFDWFFKSRTAMEIQRRCDSLIRLIEKEHESDLPNNEKKQKDKRPTKST</sequence>